<dbReference type="RefSeq" id="WP_131919215.1">
    <property type="nucleotide sequence ID" value="NZ_JAOQNU010000011.1"/>
</dbReference>
<keyword evidence="2" id="KW-0812">Transmembrane</keyword>
<dbReference type="EMBL" id="SLXT01000011">
    <property type="protein sequence ID" value="TCP64227.1"/>
    <property type="molecule type" value="Genomic_DNA"/>
</dbReference>
<feature type="coiled-coil region" evidence="1">
    <location>
        <begin position="50"/>
        <end position="113"/>
    </location>
</feature>
<feature type="transmembrane region" description="Helical" evidence="2">
    <location>
        <begin position="118"/>
        <end position="135"/>
    </location>
</feature>
<comment type="caution">
    <text evidence="3">The sequence shown here is derived from an EMBL/GenBank/DDBJ whole genome shotgun (WGS) entry which is preliminary data.</text>
</comment>
<accession>A0A4R2RPE4</accession>
<evidence type="ECO:0000313" key="4">
    <source>
        <dbReference type="Proteomes" id="UP000294813"/>
    </source>
</evidence>
<name>A0A4R2RPE4_9FIRM</name>
<keyword evidence="4" id="KW-1185">Reference proteome</keyword>
<feature type="transmembrane region" description="Helical" evidence="2">
    <location>
        <begin position="30"/>
        <end position="49"/>
    </location>
</feature>
<keyword evidence="2" id="KW-0472">Membrane</keyword>
<gene>
    <name evidence="3" type="ORF">EDD73_11180</name>
</gene>
<keyword evidence="1" id="KW-0175">Coiled coil</keyword>
<organism evidence="3 4">
    <name type="scientific">Heliophilum fasciatum</name>
    <dbReference type="NCBI Taxonomy" id="35700"/>
    <lineage>
        <taxon>Bacteria</taxon>
        <taxon>Bacillati</taxon>
        <taxon>Bacillota</taxon>
        <taxon>Clostridia</taxon>
        <taxon>Eubacteriales</taxon>
        <taxon>Heliobacteriaceae</taxon>
        <taxon>Heliophilum</taxon>
    </lineage>
</organism>
<evidence type="ECO:0000313" key="3">
    <source>
        <dbReference type="EMBL" id="TCP64227.1"/>
    </source>
</evidence>
<keyword evidence="2" id="KW-1133">Transmembrane helix</keyword>
<evidence type="ECO:0000256" key="1">
    <source>
        <dbReference type="SAM" id="Coils"/>
    </source>
</evidence>
<protein>
    <submittedName>
        <fullName evidence="3">Uncharacterized protein</fullName>
    </submittedName>
</protein>
<sequence length="169" mass="18512">MIPNRFLALMALLLLTGALVSEGQWARLLLVWATMVFTAALAVTVANVLKQQEIARAEAAKEALVKAEMAIDKPESTDNVSTQKPTAEKTTAITETQEKIAAERNEAAMAQRKQQKKLLSGLLGVSVFLIGFGWWWDLLPYYGSIALLNLIAAGWLWWTQLKGAPQSAS</sequence>
<evidence type="ECO:0000256" key="2">
    <source>
        <dbReference type="SAM" id="Phobius"/>
    </source>
</evidence>
<dbReference type="Proteomes" id="UP000294813">
    <property type="component" value="Unassembled WGS sequence"/>
</dbReference>
<feature type="transmembrane region" description="Helical" evidence="2">
    <location>
        <begin position="141"/>
        <end position="158"/>
    </location>
</feature>
<proteinExistence type="predicted"/>
<dbReference type="AlphaFoldDB" id="A0A4R2RPE4"/>
<reference evidence="3 4" key="1">
    <citation type="submission" date="2019-03" db="EMBL/GenBank/DDBJ databases">
        <title>Genomic Encyclopedia of Type Strains, Phase IV (KMG-IV): sequencing the most valuable type-strain genomes for metagenomic binning, comparative biology and taxonomic classification.</title>
        <authorList>
            <person name="Goeker M."/>
        </authorList>
    </citation>
    <scope>NUCLEOTIDE SEQUENCE [LARGE SCALE GENOMIC DNA]</scope>
    <source>
        <strain evidence="3 4">DSM 11170</strain>
    </source>
</reference>